<evidence type="ECO:0000256" key="5">
    <source>
        <dbReference type="ARBA" id="ARBA00022692"/>
    </source>
</evidence>
<feature type="domain" description="ABC transmembrane type-1" evidence="9">
    <location>
        <begin position="65"/>
        <end position="271"/>
    </location>
</feature>
<keyword evidence="3 8" id="KW-0813">Transport</keyword>
<name>A0A2P7BA44_9HYPH</name>
<keyword evidence="5 8" id="KW-0812">Transmembrane</keyword>
<keyword evidence="6 8" id="KW-1133">Transmembrane helix</keyword>
<dbReference type="GO" id="GO:0055085">
    <property type="term" value="P:transmembrane transport"/>
    <property type="evidence" value="ECO:0007669"/>
    <property type="project" value="InterPro"/>
</dbReference>
<evidence type="ECO:0000256" key="6">
    <source>
        <dbReference type="ARBA" id="ARBA00022989"/>
    </source>
</evidence>
<feature type="transmembrane region" description="Helical" evidence="8">
    <location>
        <begin position="152"/>
        <end position="173"/>
    </location>
</feature>
<keyword evidence="7 8" id="KW-0472">Membrane</keyword>
<evidence type="ECO:0000313" key="10">
    <source>
        <dbReference type="EMBL" id="PSH63319.1"/>
    </source>
</evidence>
<keyword evidence="11" id="KW-1185">Reference proteome</keyword>
<accession>A0A2P7BA44</accession>
<evidence type="ECO:0000256" key="4">
    <source>
        <dbReference type="ARBA" id="ARBA00022475"/>
    </source>
</evidence>
<dbReference type="SUPFAM" id="SSF161098">
    <property type="entry name" value="MetI-like"/>
    <property type="match status" value="1"/>
</dbReference>
<protein>
    <submittedName>
        <fullName evidence="10">ABC transporter permease</fullName>
    </submittedName>
</protein>
<comment type="caution">
    <text evidence="10">The sequence shown here is derived from an EMBL/GenBank/DDBJ whole genome shotgun (WGS) entry which is preliminary data.</text>
</comment>
<gene>
    <name evidence="10" type="ORF">CU102_23910</name>
</gene>
<evidence type="ECO:0000256" key="1">
    <source>
        <dbReference type="ARBA" id="ARBA00004651"/>
    </source>
</evidence>
<comment type="similarity">
    <text evidence="2">Belongs to the binding-protein-dependent transport system permease family. CysTW subfamily.</text>
</comment>
<feature type="transmembrane region" description="Helical" evidence="8">
    <location>
        <begin position="100"/>
        <end position="124"/>
    </location>
</feature>
<dbReference type="Proteomes" id="UP000241444">
    <property type="component" value="Unassembled WGS sequence"/>
</dbReference>
<evidence type="ECO:0000313" key="11">
    <source>
        <dbReference type="Proteomes" id="UP000241444"/>
    </source>
</evidence>
<dbReference type="Pfam" id="PF00528">
    <property type="entry name" value="BPD_transp_1"/>
    <property type="match status" value="1"/>
</dbReference>
<comment type="subcellular location">
    <subcellularLocation>
        <location evidence="1 8">Cell membrane</location>
        <topology evidence="1 8">Multi-pass membrane protein</topology>
    </subcellularLocation>
</comment>
<dbReference type="CDD" id="cd06261">
    <property type="entry name" value="TM_PBP2"/>
    <property type="match status" value="1"/>
</dbReference>
<keyword evidence="4" id="KW-1003">Cell membrane</keyword>
<dbReference type="EMBL" id="PGGO01000025">
    <property type="protein sequence ID" value="PSH63319.1"/>
    <property type="molecule type" value="Genomic_DNA"/>
</dbReference>
<sequence length="288" mass="30880">MKKPANTILMLPAITILGAFFVVPLIWVVILSFLTSGPTGEVQNQLTVSNYARFLTDSYYLQDLLLRTIRLAAIATVFSVAIGYLGAFVIARAEAAAQTWLVMLVMLPLWVNLVVRTLSLMVVLGRNGPVNQLLVGLGFADRPLQLLYNETAVIIGMVQVAVPFVVMSIFGVLQSIPRQLEHAAMTVGATPLSAFRRVTFPLSLPGVLAGSVLAFGINVESFVVPILLGGGRVRFMSVAAYETATISNNLPFAATIGVILLIVTMGMLGIYQWAVRSAGRSTAVLQAS</sequence>
<dbReference type="InterPro" id="IPR035906">
    <property type="entry name" value="MetI-like_sf"/>
</dbReference>
<dbReference type="RefSeq" id="WP_106713595.1">
    <property type="nucleotide sequence ID" value="NZ_PGGO01000025.1"/>
</dbReference>
<evidence type="ECO:0000259" key="9">
    <source>
        <dbReference type="PROSITE" id="PS50928"/>
    </source>
</evidence>
<dbReference type="AlphaFoldDB" id="A0A2P7BA44"/>
<evidence type="ECO:0000256" key="8">
    <source>
        <dbReference type="RuleBase" id="RU363032"/>
    </source>
</evidence>
<dbReference type="GO" id="GO:0005886">
    <property type="term" value="C:plasma membrane"/>
    <property type="evidence" value="ECO:0007669"/>
    <property type="project" value="UniProtKB-SubCell"/>
</dbReference>
<organism evidence="10 11">
    <name type="scientific">Phyllobacterium brassicacearum</name>
    <dbReference type="NCBI Taxonomy" id="314235"/>
    <lineage>
        <taxon>Bacteria</taxon>
        <taxon>Pseudomonadati</taxon>
        <taxon>Pseudomonadota</taxon>
        <taxon>Alphaproteobacteria</taxon>
        <taxon>Hyphomicrobiales</taxon>
        <taxon>Phyllobacteriaceae</taxon>
        <taxon>Phyllobacterium</taxon>
    </lineage>
</organism>
<dbReference type="PROSITE" id="PS50928">
    <property type="entry name" value="ABC_TM1"/>
    <property type="match status" value="1"/>
</dbReference>
<dbReference type="OrthoDB" id="9807047at2"/>
<reference evidence="11" key="1">
    <citation type="submission" date="2017-11" db="EMBL/GenBank/DDBJ databases">
        <authorList>
            <person name="Kuznetsova I."/>
            <person name="Sazanova A."/>
            <person name="Chirak E."/>
            <person name="Safronova V."/>
            <person name="Willems A."/>
        </authorList>
    </citation>
    <scope>NUCLEOTIDE SEQUENCE [LARGE SCALE GENOMIC DNA]</scope>
    <source>
        <strain evidence="11">STM 196</strain>
    </source>
</reference>
<dbReference type="PANTHER" id="PTHR42929:SF5">
    <property type="entry name" value="ABC TRANSPORTER PERMEASE PROTEIN"/>
    <property type="match status" value="1"/>
</dbReference>
<dbReference type="PANTHER" id="PTHR42929">
    <property type="entry name" value="INNER MEMBRANE ABC TRANSPORTER PERMEASE PROTEIN YDCU-RELATED-RELATED"/>
    <property type="match status" value="1"/>
</dbReference>
<feature type="transmembrane region" description="Helical" evidence="8">
    <location>
        <begin position="206"/>
        <end position="230"/>
    </location>
</feature>
<evidence type="ECO:0000256" key="7">
    <source>
        <dbReference type="ARBA" id="ARBA00023136"/>
    </source>
</evidence>
<feature type="transmembrane region" description="Helical" evidence="8">
    <location>
        <begin position="7"/>
        <end position="34"/>
    </location>
</feature>
<dbReference type="InterPro" id="IPR000515">
    <property type="entry name" value="MetI-like"/>
</dbReference>
<feature type="transmembrane region" description="Helical" evidence="8">
    <location>
        <begin position="69"/>
        <end position="91"/>
    </location>
</feature>
<evidence type="ECO:0000256" key="2">
    <source>
        <dbReference type="ARBA" id="ARBA00007069"/>
    </source>
</evidence>
<evidence type="ECO:0000256" key="3">
    <source>
        <dbReference type="ARBA" id="ARBA00022448"/>
    </source>
</evidence>
<feature type="transmembrane region" description="Helical" evidence="8">
    <location>
        <begin position="250"/>
        <end position="271"/>
    </location>
</feature>
<dbReference type="Gene3D" id="1.10.3720.10">
    <property type="entry name" value="MetI-like"/>
    <property type="match status" value="1"/>
</dbReference>
<proteinExistence type="inferred from homology"/>